<name>A0AAU7E3B1_9PAPI</name>
<dbReference type="GO" id="GO:0043657">
    <property type="term" value="C:host cell"/>
    <property type="evidence" value="ECO:0007669"/>
    <property type="project" value="GOC"/>
</dbReference>
<keyword evidence="5" id="KW-0945">Host-virus interaction</keyword>
<evidence type="ECO:0000256" key="8">
    <source>
        <dbReference type="ARBA" id="ARBA00022921"/>
    </source>
</evidence>
<evidence type="ECO:0000256" key="7">
    <source>
        <dbReference type="ARBA" id="ARBA00022844"/>
    </source>
</evidence>
<keyword evidence="1" id="KW-1163">Viral penetration into host nucleus</keyword>
<evidence type="ECO:0000256" key="2">
    <source>
        <dbReference type="ARBA" id="ARBA00022553"/>
    </source>
</evidence>
<dbReference type="GO" id="GO:0075732">
    <property type="term" value="P:viral penetration into host nucleus"/>
    <property type="evidence" value="ECO:0007669"/>
    <property type="project" value="UniProtKB-KW"/>
</dbReference>
<keyword evidence="13" id="KW-1015">Disulfide bond</keyword>
<keyword evidence="14" id="KW-1160">Virus entry into host cell</keyword>
<dbReference type="GO" id="GO:0019028">
    <property type="term" value="C:viral capsid"/>
    <property type="evidence" value="ECO:0007669"/>
    <property type="project" value="UniProtKB-KW"/>
</dbReference>
<evidence type="ECO:0000256" key="3">
    <source>
        <dbReference type="ARBA" id="ARBA00022561"/>
    </source>
</evidence>
<evidence type="ECO:0000256" key="6">
    <source>
        <dbReference type="ARBA" id="ARBA00022812"/>
    </source>
</evidence>
<evidence type="ECO:0000313" key="16">
    <source>
        <dbReference type="EMBL" id="XBH24100.1"/>
    </source>
</evidence>
<dbReference type="GO" id="GO:0075521">
    <property type="term" value="P:microtubule-dependent intracellular transport of viral material towards nucleus"/>
    <property type="evidence" value="ECO:0007669"/>
    <property type="project" value="UniProtKB-KW"/>
</dbReference>
<evidence type="ECO:0000256" key="13">
    <source>
        <dbReference type="ARBA" id="ARBA00023157"/>
    </source>
</evidence>
<keyword evidence="12" id="KW-0238">DNA-binding</keyword>
<evidence type="ECO:0000256" key="9">
    <source>
        <dbReference type="ARBA" id="ARBA00022952"/>
    </source>
</evidence>
<accession>A0AAU7E3B1</accession>
<keyword evidence="11" id="KW-1176">Cytoplasmic inwards viral transport</keyword>
<keyword evidence="3" id="KW-0167">Capsid protein</keyword>
<protein>
    <submittedName>
        <fullName evidence="16">L2 protein</fullName>
    </submittedName>
</protein>
<dbReference type="Pfam" id="PF00513">
    <property type="entry name" value="Late_protein_L2"/>
    <property type="match status" value="1"/>
</dbReference>
<dbReference type="InterPro" id="IPR000784">
    <property type="entry name" value="Late_L2"/>
</dbReference>
<proteinExistence type="predicted"/>
<evidence type="ECO:0000256" key="12">
    <source>
        <dbReference type="ARBA" id="ARBA00023125"/>
    </source>
</evidence>
<dbReference type="GO" id="GO:0046718">
    <property type="term" value="P:symbiont entry into host cell"/>
    <property type="evidence" value="ECO:0007669"/>
    <property type="project" value="UniProtKB-KW"/>
</dbReference>
<sequence length="203" mass="21918">MTPTPLAVPGPLRLPKKLQNDDEKTKKNINTLNLYSIRRKRAAPEHIYNHCRRFGTCPEDIKRRFEQDTWADRILKWGSTFTYFGGLGISSAGKGIIPAPRMINPRPLGGRGVTVPIPPEGIFPGFGSESGVTVGTRPIPVRPTIDPVLDIGGTDMGGTGIEGPGGVPPNVEVPLDATDVAVVPEVPELLIGLKFLKRLLENG</sequence>
<evidence type="ECO:0000256" key="15">
    <source>
        <dbReference type="SAM" id="MobiDB-lite"/>
    </source>
</evidence>
<evidence type="ECO:0000256" key="5">
    <source>
        <dbReference type="ARBA" id="ARBA00022581"/>
    </source>
</evidence>
<keyword evidence="9" id="KW-1177">Microtubular inwards viral transport</keyword>
<evidence type="ECO:0000256" key="1">
    <source>
        <dbReference type="ARBA" id="ARBA00022524"/>
    </source>
</evidence>
<dbReference type="GO" id="GO:0003677">
    <property type="term" value="F:DNA binding"/>
    <property type="evidence" value="ECO:0007669"/>
    <property type="project" value="UniProtKB-KW"/>
</dbReference>
<keyword evidence="2" id="KW-0597">Phosphoprotein</keyword>
<keyword evidence="6" id="KW-1040">Host Golgi apparatus</keyword>
<organism evidence="16">
    <name type="scientific">Mops bat papillomavirus</name>
    <dbReference type="NCBI Taxonomy" id="3141892"/>
    <lineage>
        <taxon>Viruses</taxon>
        <taxon>Monodnaviria</taxon>
        <taxon>Shotokuvirae</taxon>
        <taxon>Cossaviricota</taxon>
        <taxon>Papovaviricetes</taxon>
        <taxon>Zurhausenvirales</taxon>
        <taxon>Papillomaviridae</taxon>
    </lineage>
</organism>
<evidence type="ECO:0000256" key="10">
    <source>
        <dbReference type="ARBA" id="ARBA00023046"/>
    </source>
</evidence>
<evidence type="ECO:0000256" key="4">
    <source>
        <dbReference type="ARBA" id="ARBA00022562"/>
    </source>
</evidence>
<keyword evidence="7" id="KW-0946">Virion</keyword>
<keyword evidence="4" id="KW-1048">Host nucleus</keyword>
<dbReference type="GO" id="GO:0005198">
    <property type="term" value="F:structural molecule activity"/>
    <property type="evidence" value="ECO:0007669"/>
    <property type="project" value="InterPro"/>
</dbReference>
<evidence type="ECO:0000256" key="11">
    <source>
        <dbReference type="ARBA" id="ARBA00023120"/>
    </source>
</evidence>
<evidence type="ECO:0000256" key="14">
    <source>
        <dbReference type="ARBA" id="ARBA00023296"/>
    </source>
</evidence>
<feature type="region of interest" description="Disordered" evidence="15">
    <location>
        <begin position="1"/>
        <end position="25"/>
    </location>
</feature>
<reference evidence="16" key="1">
    <citation type="journal article" date="2024" name="Microbiome">
        <title>Substantial viral diversity in bats and rodents from East Africa: insights into evolution, recombination, and cocirculation.</title>
        <authorList>
            <person name="Wang D."/>
            <person name="Yang X."/>
            <person name="Ren Z."/>
            <person name="Hu B."/>
            <person name="Zhao H."/>
            <person name="Yang K."/>
            <person name="Shi P."/>
            <person name="Zhang Z."/>
            <person name="Feng Q."/>
            <person name="Nawenja C.V."/>
            <person name="Obanda V."/>
            <person name="Robert K."/>
            <person name="Nalikka B."/>
            <person name="Waruhiu C.N."/>
            <person name="Ochola G.O."/>
            <person name="Onyuok S.O."/>
            <person name="Ochieng H."/>
            <person name="Li B."/>
            <person name="Zhu Y."/>
            <person name="Si H."/>
            <person name="Yin J."/>
            <person name="Kristiansen K."/>
            <person name="Jin X."/>
            <person name="Xu X."/>
            <person name="Xiao M."/>
            <person name="Agwanda B."/>
            <person name="Ommeh S."/>
            <person name="Li J."/>
            <person name="Shi Z.L."/>
        </authorList>
    </citation>
    <scope>NUCLEOTIDE SEQUENCE</scope>
    <source>
        <strain evidence="16">14A/Kenya/BAT1224/2015</strain>
    </source>
</reference>
<keyword evidence="10" id="KW-1039">Host endosome</keyword>
<reference evidence="16" key="2">
    <citation type="submission" date="2024-02" db="EMBL/GenBank/DDBJ databases">
        <authorList>
            <person name="Hu B."/>
        </authorList>
    </citation>
    <scope>NUCLEOTIDE SEQUENCE</scope>
    <source>
        <strain evidence="16">14A/Kenya/BAT1224/2015</strain>
    </source>
</reference>
<keyword evidence="8" id="KW-0426">Late protein</keyword>
<dbReference type="EMBL" id="PP711987">
    <property type="protein sequence ID" value="XBH24100.1"/>
    <property type="molecule type" value="Genomic_DNA"/>
</dbReference>